<dbReference type="EMBL" id="JARKIB010000542">
    <property type="protein sequence ID" value="KAJ7701018.1"/>
    <property type="molecule type" value="Genomic_DNA"/>
</dbReference>
<keyword evidence="2" id="KW-1185">Reference proteome</keyword>
<organism evidence="1 2">
    <name type="scientific">Mycena metata</name>
    <dbReference type="NCBI Taxonomy" id="1033252"/>
    <lineage>
        <taxon>Eukaryota</taxon>
        <taxon>Fungi</taxon>
        <taxon>Dikarya</taxon>
        <taxon>Basidiomycota</taxon>
        <taxon>Agaricomycotina</taxon>
        <taxon>Agaricomycetes</taxon>
        <taxon>Agaricomycetidae</taxon>
        <taxon>Agaricales</taxon>
        <taxon>Marasmiineae</taxon>
        <taxon>Mycenaceae</taxon>
        <taxon>Mycena</taxon>
    </lineage>
</organism>
<name>A0AAD7GM15_9AGAR</name>
<sequence length="141" mass="14663">MWGQSANLVLARKLTGQEDETQALGEVVQCYMAAVRLPAQLWNDIGNAQNILEAQLSLLTANNGTTQIAVSLLDNAPPAPSDTDMQIVAALQAAQASLNKVFEDSINPNTASAVKAANSSIATALASAQQAVAVNCQTTLN</sequence>
<proteinExistence type="predicted"/>
<reference evidence="1" key="1">
    <citation type="submission" date="2023-03" db="EMBL/GenBank/DDBJ databases">
        <title>Massive genome expansion in bonnet fungi (Mycena s.s.) driven by repeated elements and novel gene families across ecological guilds.</title>
        <authorList>
            <consortium name="Lawrence Berkeley National Laboratory"/>
            <person name="Harder C.B."/>
            <person name="Miyauchi S."/>
            <person name="Viragh M."/>
            <person name="Kuo A."/>
            <person name="Thoen E."/>
            <person name="Andreopoulos B."/>
            <person name="Lu D."/>
            <person name="Skrede I."/>
            <person name="Drula E."/>
            <person name="Henrissat B."/>
            <person name="Morin E."/>
            <person name="Kohler A."/>
            <person name="Barry K."/>
            <person name="LaButti K."/>
            <person name="Morin E."/>
            <person name="Salamov A."/>
            <person name="Lipzen A."/>
            <person name="Mereny Z."/>
            <person name="Hegedus B."/>
            <person name="Baldrian P."/>
            <person name="Stursova M."/>
            <person name="Weitz H."/>
            <person name="Taylor A."/>
            <person name="Grigoriev I.V."/>
            <person name="Nagy L.G."/>
            <person name="Martin F."/>
            <person name="Kauserud H."/>
        </authorList>
    </citation>
    <scope>NUCLEOTIDE SEQUENCE</scope>
    <source>
        <strain evidence="1">CBHHK182m</strain>
    </source>
</reference>
<evidence type="ECO:0000313" key="2">
    <source>
        <dbReference type="Proteomes" id="UP001215598"/>
    </source>
</evidence>
<protein>
    <submittedName>
        <fullName evidence="1">Uncharacterized protein</fullName>
    </submittedName>
</protein>
<gene>
    <name evidence="1" type="ORF">B0H16DRAFT_1483686</name>
</gene>
<comment type="caution">
    <text evidence="1">The sequence shown here is derived from an EMBL/GenBank/DDBJ whole genome shotgun (WGS) entry which is preliminary data.</text>
</comment>
<dbReference type="Proteomes" id="UP001215598">
    <property type="component" value="Unassembled WGS sequence"/>
</dbReference>
<dbReference type="AlphaFoldDB" id="A0AAD7GM15"/>
<evidence type="ECO:0000313" key="1">
    <source>
        <dbReference type="EMBL" id="KAJ7701018.1"/>
    </source>
</evidence>
<accession>A0AAD7GM15</accession>